<evidence type="ECO:0000259" key="5">
    <source>
        <dbReference type="Pfam" id="PF01258"/>
    </source>
</evidence>
<feature type="domain" description="Zinc finger DksA/TraR C4-type" evidence="5">
    <location>
        <begin position="93"/>
        <end position="123"/>
    </location>
</feature>
<feature type="zinc finger region" description="dksA C4-type" evidence="4">
    <location>
        <begin position="98"/>
        <end position="122"/>
    </location>
</feature>
<dbReference type="Proteomes" id="UP000188929">
    <property type="component" value="Unassembled WGS sequence"/>
</dbReference>
<dbReference type="GO" id="GO:0008270">
    <property type="term" value="F:zinc ion binding"/>
    <property type="evidence" value="ECO:0007669"/>
    <property type="project" value="UniProtKB-KW"/>
</dbReference>
<dbReference type="PANTHER" id="PTHR33823:SF4">
    <property type="entry name" value="GENERAL STRESS PROTEIN 16O"/>
    <property type="match status" value="1"/>
</dbReference>
<evidence type="ECO:0000313" key="6">
    <source>
        <dbReference type="EMBL" id="ONH22521.1"/>
    </source>
</evidence>
<dbReference type="EMBL" id="MOMC01000105">
    <property type="protein sequence ID" value="ONH22521.1"/>
    <property type="molecule type" value="Genomic_DNA"/>
</dbReference>
<comment type="caution">
    <text evidence="6">The sequence shown here is derived from an EMBL/GenBank/DDBJ whole genome shotgun (WGS) entry which is preliminary data.</text>
</comment>
<accession>A0A1V2I097</accession>
<reference evidence="7" key="1">
    <citation type="submission" date="2016-10" db="EMBL/GenBank/DDBJ databases">
        <title>Frankia sp. NRRL B-16386 Genome sequencing.</title>
        <authorList>
            <person name="Ghodhbane-Gtari F."/>
            <person name="Swanson E."/>
            <person name="Gueddou A."/>
            <person name="Hezbri K."/>
            <person name="Ktari K."/>
            <person name="Nouioui I."/>
            <person name="Morris K."/>
            <person name="Simpson S."/>
            <person name="Abebe-Akele F."/>
            <person name="Thomas K."/>
            <person name="Gtari M."/>
            <person name="Tisa L.S."/>
        </authorList>
    </citation>
    <scope>NUCLEOTIDE SEQUENCE [LARGE SCALE GENOMIC DNA]</scope>
    <source>
        <strain evidence="7">NRRL B-16386</strain>
    </source>
</reference>
<evidence type="ECO:0000256" key="1">
    <source>
        <dbReference type="ARBA" id="ARBA00022723"/>
    </source>
</evidence>
<dbReference type="AlphaFoldDB" id="A0A1V2I097"/>
<organism evidence="6 7">
    <name type="scientific">Pseudofrankia asymbiotica</name>
    <dbReference type="NCBI Taxonomy" id="1834516"/>
    <lineage>
        <taxon>Bacteria</taxon>
        <taxon>Bacillati</taxon>
        <taxon>Actinomycetota</taxon>
        <taxon>Actinomycetes</taxon>
        <taxon>Frankiales</taxon>
        <taxon>Frankiaceae</taxon>
        <taxon>Pseudofrankia</taxon>
    </lineage>
</organism>
<keyword evidence="1" id="KW-0479">Metal-binding</keyword>
<name>A0A1V2I097_9ACTN</name>
<dbReference type="Pfam" id="PF01258">
    <property type="entry name" value="zf-dskA_traR"/>
    <property type="match status" value="1"/>
</dbReference>
<evidence type="ECO:0000256" key="4">
    <source>
        <dbReference type="PROSITE-ProRule" id="PRU00510"/>
    </source>
</evidence>
<dbReference type="PROSITE" id="PS51128">
    <property type="entry name" value="ZF_DKSA_2"/>
    <property type="match status" value="1"/>
</dbReference>
<proteinExistence type="predicted"/>
<keyword evidence="3" id="KW-0862">Zinc</keyword>
<gene>
    <name evidence="6" type="ORF">BL253_35445</name>
</gene>
<keyword evidence="7" id="KW-1185">Reference proteome</keyword>
<protein>
    <submittedName>
        <fullName evidence="6">DnaK-like suppressor protein</fullName>
    </submittedName>
</protein>
<dbReference type="Gene3D" id="1.20.120.910">
    <property type="entry name" value="DksA, coiled-coil domain"/>
    <property type="match status" value="1"/>
</dbReference>
<evidence type="ECO:0000313" key="7">
    <source>
        <dbReference type="Proteomes" id="UP000188929"/>
    </source>
</evidence>
<sequence>MSSGPSAPGSSGSGSAAFERLVVERARAAERLTALRLEFARLLEYSADVGADDEHDIEGASMPFEREQLRATLRQAAGKAEEIDAAFARLAAGTYGTCTLCGQPMGAGRLEARPAARTCARCA</sequence>
<evidence type="ECO:0000256" key="2">
    <source>
        <dbReference type="ARBA" id="ARBA00022771"/>
    </source>
</evidence>
<dbReference type="InterPro" id="IPR000962">
    <property type="entry name" value="Znf_DskA_TraR"/>
</dbReference>
<dbReference type="PANTHER" id="PTHR33823">
    <property type="entry name" value="RNA POLYMERASE-BINDING TRANSCRIPTION FACTOR DKSA-RELATED"/>
    <property type="match status" value="1"/>
</dbReference>
<keyword evidence="2" id="KW-0863">Zinc-finger</keyword>
<dbReference type="STRING" id="1834516.BL253_35445"/>
<evidence type="ECO:0000256" key="3">
    <source>
        <dbReference type="ARBA" id="ARBA00022833"/>
    </source>
</evidence>